<evidence type="ECO:0000313" key="3">
    <source>
        <dbReference type="Proteomes" id="UP000008914"/>
    </source>
</evidence>
<feature type="region of interest" description="Disordered" evidence="1">
    <location>
        <begin position="48"/>
        <end position="90"/>
    </location>
</feature>
<feature type="compositionally biased region" description="Pro residues" evidence="1">
    <location>
        <begin position="243"/>
        <end position="257"/>
    </location>
</feature>
<feature type="region of interest" description="Disordered" evidence="1">
    <location>
        <begin position="242"/>
        <end position="261"/>
    </location>
</feature>
<dbReference type="RefSeq" id="WP_013491471.1">
    <property type="nucleotide sequence ID" value="NC_014830.1"/>
</dbReference>
<name>E6S9W0_INTC7</name>
<gene>
    <name evidence="2" type="ordered locus">Intca_0605</name>
</gene>
<dbReference type="eggNOG" id="ENOG503356Q">
    <property type="taxonomic scope" value="Bacteria"/>
</dbReference>
<protein>
    <submittedName>
        <fullName evidence="2">Uncharacterized protein</fullName>
    </submittedName>
</protein>
<dbReference type="STRING" id="710696.Intca_0605"/>
<dbReference type="EMBL" id="CP002343">
    <property type="protein sequence ID" value="ADU47150.1"/>
    <property type="molecule type" value="Genomic_DNA"/>
</dbReference>
<dbReference type="HOGENOM" id="CLU_789367_0_0_11"/>
<organism evidence="2 3">
    <name type="scientific">Intrasporangium calvum (strain ATCC 23552 / DSM 43043 / JCM 3097 / NBRC 12989 / NCIMB 10167 / NRRL B-3866 / 7 KIP)</name>
    <dbReference type="NCBI Taxonomy" id="710696"/>
    <lineage>
        <taxon>Bacteria</taxon>
        <taxon>Bacillati</taxon>
        <taxon>Actinomycetota</taxon>
        <taxon>Actinomycetes</taxon>
        <taxon>Micrococcales</taxon>
        <taxon>Intrasporangiaceae</taxon>
        <taxon>Intrasporangium</taxon>
    </lineage>
</organism>
<reference evidence="2 3" key="1">
    <citation type="journal article" date="2010" name="Stand. Genomic Sci.">
        <title>Complete genome sequence of Intrasporangium calvum type strain (7 KIP).</title>
        <authorList>
            <person name="Del Rio T.G."/>
            <person name="Chertkov O."/>
            <person name="Yasawong M."/>
            <person name="Lucas S."/>
            <person name="Deshpande S."/>
            <person name="Cheng J.F."/>
            <person name="Detter C."/>
            <person name="Tapia R."/>
            <person name="Han C."/>
            <person name="Goodwin L."/>
            <person name="Pitluck S."/>
            <person name="Liolios K."/>
            <person name="Ivanova N."/>
            <person name="Mavromatis K."/>
            <person name="Pati A."/>
            <person name="Chen A."/>
            <person name="Palaniappan K."/>
            <person name="Land M."/>
            <person name="Hauser L."/>
            <person name="Chang Y.J."/>
            <person name="Jeffries C.D."/>
            <person name="Rohde M."/>
            <person name="Pukall R."/>
            <person name="Sikorski J."/>
            <person name="Goker M."/>
            <person name="Woyke T."/>
            <person name="Bristow J."/>
            <person name="Eisen J.A."/>
            <person name="Markowitz V."/>
            <person name="Hugenholtz P."/>
            <person name="Kyrpides N.C."/>
            <person name="Klenk H.P."/>
            <person name="Lapidus A."/>
        </authorList>
    </citation>
    <scope>NUCLEOTIDE SEQUENCE [LARGE SCALE GENOMIC DNA]</scope>
    <source>
        <strain evidence="3">ATCC 23552 / DSM 43043 / JCM 3097 / NBRC 12989 / 7 KIP</strain>
    </source>
</reference>
<sequence>MQRSEIFGGLHVMALPTRGRGLRTLVLVLLVPLGLTLGGCGEVVRPLPGSTGATAPRSGEASDGRQPLTGAPSDLPAGSTTAPSEPAPESFVERAKAVAAAVRKAGLPEQPAGPTLLGPWAVDLSFETDAQKVAWSAGRVTLGARIPKDEIGVSSMRLPDGTERPVDVLSPRDAMTRALEGAEGDCSGIPPSECQLTLTGATLTTARVPTTAGEATVPAWSFTATGLARPLVVVATAQGVLEPPQPSATPPALPPASPGLSSADALADISGETITVQLGHGACDRDLAGHAVEFPDLVVVGGTFTPPDPGTMCTMQYLLTPTVLHLAKPLGDRLVIDIASGSPRYLGVPAS</sequence>
<evidence type="ECO:0000256" key="1">
    <source>
        <dbReference type="SAM" id="MobiDB-lite"/>
    </source>
</evidence>
<accession>E6S9W0</accession>
<dbReference type="KEGG" id="ica:Intca_0605"/>
<proteinExistence type="predicted"/>
<evidence type="ECO:0000313" key="2">
    <source>
        <dbReference type="EMBL" id="ADU47150.1"/>
    </source>
</evidence>
<dbReference type="Proteomes" id="UP000008914">
    <property type="component" value="Chromosome"/>
</dbReference>
<keyword evidence="3" id="KW-1185">Reference proteome</keyword>
<dbReference type="AlphaFoldDB" id="E6S9W0"/>